<sequence>MQRAATSMKDQEENMTASKPGSISRRSLLMAATTVPLCGILTRPASAAEFVYKFATGQDPTHPVNIRAQEAIDRIREATSGRLEIRLFPANQLGSDTELLTQVRSGGVEFFNQSSSILATLVPSAGIVNTGFAFADYDSVWKAMDGDLGTYIRAQIAKTPIMAVSKAWDNGFRQVTSSGREVRTPDDLKNFQIRVPPAPLLTSLFKALGAGPTPINFNEVYSALQTKVVDGQENPLPIIATARLYEVQSTCSLTGHVWDGYWILGNKRAFERLPKDVQEIVTRELDRSAVDQRADIAKLSQSLRADLSTKGLKFIDVDRAAFRQALSKTSFYADWKGKFGEEAWSHLEKAAGQLS</sequence>
<evidence type="ECO:0000313" key="7">
    <source>
        <dbReference type="Proteomes" id="UP000215703"/>
    </source>
</evidence>
<evidence type="ECO:0000256" key="2">
    <source>
        <dbReference type="ARBA" id="ARBA00009023"/>
    </source>
</evidence>
<proteinExistence type="inferred from homology"/>
<dbReference type="NCBIfam" id="TIGR00787">
    <property type="entry name" value="dctP"/>
    <property type="match status" value="1"/>
</dbReference>
<dbReference type="OrthoDB" id="9803763at2"/>
<comment type="similarity">
    <text evidence="2">Belongs to the bacterial solute-binding protein 7 family.</text>
</comment>
<evidence type="ECO:0000313" key="6">
    <source>
        <dbReference type="EMBL" id="AWL91230.1"/>
    </source>
</evidence>
<keyword evidence="3" id="KW-0813">Transport</keyword>
<dbReference type="PIRSF" id="PIRSF006470">
    <property type="entry name" value="DctB"/>
    <property type="match status" value="1"/>
</dbReference>
<protein>
    <submittedName>
        <fullName evidence="6">ABC transporter substrate-binding protein</fullName>
    </submittedName>
</protein>
<dbReference type="InterPro" id="IPR018389">
    <property type="entry name" value="DctP_fam"/>
</dbReference>
<dbReference type="GO" id="GO:0055085">
    <property type="term" value="P:transmembrane transport"/>
    <property type="evidence" value="ECO:0007669"/>
    <property type="project" value="InterPro"/>
</dbReference>
<dbReference type="InterPro" id="IPR038404">
    <property type="entry name" value="TRAP_DctP_sf"/>
</dbReference>
<comment type="subcellular location">
    <subcellularLocation>
        <location evidence="1">Cell envelope</location>
    </subcellularLocation>
</comment>
<keyword evidence="4" id="KW-0732">Signal</keyword>
<dbReference type="InterPro" id="IPR004682">
    <property type="entry name" value="TRAP_DctP"/>
</dbReference>
<dbReference type="AlphaFoldDB" id="A0A2U8P0M4"/>
<feature type="region of interest" description="Disordered" evidence="5">
    <location>
        <begin position="1"/>
        <end position="21"/>
    </location>
</feature>
<dbReference type="PANTHER" id="PTHR33376">
    <property type="match status" value="1"/>
</dbReference>
<gene>
    <name evidence="6" type="ORF">CIT37_02125</name>
</gene>
<dbReference type="Pfam" id="PF03480">
    <property type="entry name" value="DctP"/>
    <property type="match status" value="1"/>
</dbReference>
<dbReference type="Gene3D" id="3.40.190.170">
    <property type="entry name" value="Bacterial extracellular solute-binding protein, family 7"/>
    <property type="match status" value="1"/>
</dbReference>
<dbReference type="CDD" id="cd13603">
    <property type="entry name" value="PBP2_TRAP_Siap_TeaA_like"/>
    <property type="match status" value="1"/>
</dbReference>
<organism evidence="6 7">
    <name type="scientific">Bradyrhizobium ottawaense</name>
    <dbReference type="NCBI Taxonomy" id="931866"/>
    <lineage>
        <taxon>Bacteria</taxon>
        <taxon>Pseudomonadati</taxon>
        <taxon>Pseudomonadota</taxon>
        <taxon>Alphaproteobacteria</taxon>
        <taxon>Hyphomicrobiales</taxon>
        <taxon>Nitrobacteraceae</taxon>
        <taxon>Bradyrhizobium</taxon>
    </lineage>
</organism>
<dbReference type="EMBL" id="CP029425">
    <property type="protein sequence ID" value="AWL91230.1"/>
    <property type="molecule type" value="Genomic_DNA"/>
</dbReference>
<dbReference type="KEGG" id="bot:CIT37_02125"/>
<dbReference type="NCBIfam" id="NF037995">
    <property type="entry name" value="TRAP_S1"/>
    <property type="match status" value="1"/>
</dbReference>
<evidence type="ECO:0000256" key="4">
    <source>
        <dbReference type="ARBA" id="ARBA00022729"/>
    </source>
</evidence>
<dbReference type="GO" id="GO:0030288">
    <property type="term" value="C:outer membrane-bounded periplasmic space"/>
    <property type="evidence" value="ECO:0007669"/>
    <property type="project" value="InterPro"/>
</dbReference>
<reference evidence="6 7" key="2">
    <citation type="journal article" date="2017" name="Syst. Appl. Microbiol.">
        <title>Soybeans inoculated with root zone soils of Canadian native legumes harbour diverse and novel Bradyrhizobium spp. that possess agricultural potential.</title>
        <authorList>
            <person name="Bromfield E.S.P."/>
            <person name="Cloutier S."/>
            <person name="Tambong J.T."/>
            <person name="Tran Thi T.V."/>
        </authorList>
    </citation>
    <scope>NUCLEOTIDE SEQUENCE [LARGE SCALE GENOMIC DNA]</scope>
    <source>
        <strain evidence="6 7">OO99</strain>
    </source>
</reference>
<dbReference type="PANTHER" id="PTHR33376:SF4">
    <property type="entry name" value="SIALIC ACID-BINDING PERIPLASMIC PROTEIN SIAP"/>
    <property type="match status" value="1"/>
</dbReference>
<evidence type="ECO:0000256" key="3">
    <source>
        <dbReference type="ARBA" id="ARBA00022448"/>
    </source>
</evidence>
<evidence type="ECO:0000256" key="1">
    <source>
        <dbReference type="ARBA" id="ARBA00004196"/>
    </source>
</evidence>
<dbReference type="Proteomes" id="UP000215703">
    <property type="component" value="Chromosome"/>
</dbReference>
<name>A0A2U8P0M4_9BRAD</name>
<accession>A0A2U8P0M4</accession>
<evidence type="ECO:0000256" key="5">
    <source>
        <dbReference type="SAM" id="MobiDB-lite"/>
    </source>
</evidence>
<reference evidence="6 7" key="1">
    <citation type="journal article" date="2014" name="Int. J. Syst. Evol. Microbiol.">
        <title>Bradyrhizobium ottawaense sp. nov., a symbiotic nitrogen fixing bacterium from root nodules of soybeans in Canada.</title>
        <authorList>
            <person name="Yu X."/>
            <person name="Cloutier S."/>
            <person name="Tambong J.T."/>
            <person name="Bromfield E.S."/>
        </authorList>
    </citation>
    <scope>NUCLEOTIDE SEQUENCE [LARGE SCALE GENOMIC DNA]</scope>
    <source>
        <strain evidence="6 7">OO99</strain>
    </source>
</reference>